<comment type="subcellular location">
    <subcellularLocation>
        <location evidence="1">Cell membrane</location>
        <topology evidence="1">Multi-pass membrane protein</topology>
    </subcellularLocation>
</comment>
<evidence type="ECO:0000259" key="8">
    <source>
        <dbReference type="Pfam" id="PF02687"/>
    </source>
</evidence>
<gene>
    <name evidence="9" type="primary">devC</name>
    <name evidence="9" type="ORF">NC998_17325</name>
</gene>
<dbReference type="InterPro" id="IPR005891">
    <property type="entry name" value="DevC"/>
</dbReference>
<comment type="caution">
    <text evidence="9">The sequence shown here is derived from an EMBL/GenBank/DDBJ whole genome shotgun (WGS) entry which is preliminary data.</text>
</comment>
<dbReference type="PIRSF" id="PIRSF031773">
    <property type="entry name" value="DevC"/>
    <property type="match status" value="1"/>
</dbReference>
<dbReference type="InterPro" id="IPR003838">
    <property type="entry name" value="ABC3_permease_C"/>
</dbReference>
<dbReference type="Pfam" id="PF02687">
    <property type="entry name" value="FtsX"/>
    <property type="match status" value="1"/>
</dbReference>
<feature type="transmembrane region" description="Helical" evidence="7">
    <location>
        <begin position="278"/>
        <end position="301"/>
    </location>
</feature>
<keyword evidence="5 7" id="KW-1133">Transmembrane helix</keyword>
<feature type="domain" description="ABC3 transporter permease C-terminal" evidence="8">
    <location>
        <begin position="287"/>
        <end position="393"/>
    </location>
</feature>
<evidence type="ECO:0000256" key="7">
    <source>
        <dbReference type="SAM" id="Phobius"/>
    </source>
</evidence>
<evidence type="ECO:0000256" key="5">
    <source>
        <dbReference type="ARBA" id="ARBA00022989"/>
    </source>
</evidence>
<name>A0ABV0JAR4_9CYAN</name>
<keyword evidence="10" id="KW-1185">Reference proteome</keyword>
<evidence type="ECO:0000313" key="9">
    <source>
        <dbReference type="EMBL" id="MEP0818861.1"/>
    </source>
</evidence>
<accession>A0ABV0JAR4</accession>
<evidence type="ECO:0000256" key="3">
    <source>
        <dbReference type="ARBA" id="ARBA00022475"/>
    </source>
</evidence>
<keyword evidence="6 7" id="KW-0472">Membrane</keyword>
<dbReference type="EMBL" id="JAMPKM010000011">
    <property type="protein sequence ID" value="MEP0818861.1"/>
    <property type="molecule type" value="Genomic_DNA"/>
</dbReference>
<organism evidence="9 10">
    <name type="scientific">Trichocoleus desertorum GB2-A4</name>
    <dbReference type="NCBI Taxonomy" id="2933944"/>
    <lineage>
        <taxon>Bacteria</taxon>
        <taxon>Bacillati</taxon>
        <taxon>Cyanobacteriota</taxon>
        <taxon>Cyanophyceae</taxon>
        <taxon>Leptolyngbyales</taxon>
        <taxon>Trichocoleusaceae</taxon>
        <taxon>Trichocoleus</taxon>
    </lineage>
</organism>
<sequence>MIGLIKQLQRRTPLGWLQLSHEKSRLLVALSGIAFADVLMFMQLGFQSALYDSNTKLSRSLNADIVLVSPQARNTQNLSTFSRRRLFQARDVVGVESAEAFYSNIITWKHPDTRKEASIQVLGLNPDEPILNLPEVNQQLDKIQLPDQVLFDRNSRGDYQQAIAQIEQNQTEKSQTEQLQTITTEVERRTIAIAGLFSLGASFGADGILIASDQTFLRLFPRRDAGSVNLGLIRVEPNASPDQVATALKTHLPDDVRVLTHAEYIEFEESYWKKESPIGFIFGLGTGMAFVVGVVIVYQVLSTDVNAHMKEYATFKAMGYRNQYLLAVVFEEALILAFLGFIPGMVLPLGLYQLAANATALPIVMKLSRALTVLFLTVAMCSISGAIATRKLQSADPADMF</sequence>
<dbReference type="Proteomes" id="UP001464891">
    <property type="component" value="Unassembled WGS sequence"/>
</dbReference>
<dbReference type="RefSeq" id="WP_190437411.1">
    <property type="nucleotide sequence ID" value="NZ_JAMPKM010000011.1"/>
</dbReference>
<dbReference type="NCBIfam" id="TIGR01185">
    <property type="entry name" value="devC"/>
    <property type="match status" value="1"/>
</dbReference>
<feature type="transmembrane region" description="Helical" evidence="7">
    <location>
        <begin position="367"/>
        <end position="388"/>
    </location>
</feature>
<evidence type="ECO:0000313" key="10">
    <source>
        <dbReference type="Proteomes" id="UP001464891"/>
    </source>
</evidence>
<evidence type="ECO:0000256" key="4">
    <source>
        <dbReference type="ARBA" id="ARBA00022692"/>
    </source>
</evidence>
<evidence type="ECO:0000256" key="6">
    <source>
        <dbReference type="ARBA" id="ARBA00023136"/>
    </source>
</evidence>
<dbReference type="PANTHER" id="PTHR43738:SF1">
    <property type="entry name" value="HEMIN TRANSPORT SYSTEM PERMEASE PROTEIN HRTB-RELATED"/>
    <property type="match status" value="1"/>
</dbReference>
<keyword evidence="4 7" id="KW-0812">Transmembrane</keyword>
<dbReference type="PANTHER" id="PTHR43738">
    <property type="entry name" value="ABC TRANSPORTER, MEMBRANE PROTEIN"/>
    <property type="match status" value="1"/>
</dbReference>
<dbReference type="InterPro" id="IPR051125">
    <property type="entry name" value="ABC-4/HrtB_transporter"/>
</dbReference>
<keyword evidence="2" id="KW-0813">Transport</keyword>
<protein>
    <submittedName>
        <fullName evidence="9">ABC transporter permease DevC</fullName>
    </submittedName>
</protein>
<keyword evidence="3" id="KW-1003">Cell membrane</keyword>
<feature type="transmembrane region" description="Helical" evidence="7">
    <location>
        <begin position="324"/>
        <end position="347"/>
    </location>
</feature>
<evidence type="ECO:0000256" key="1">
    <source>
        <dbReference type="ARBA" id="ARBA00004651"/>
    </source>
</evidence>
<evidence type="ECO:0000256" key="2">
    <source>
        <dbReference type="ARBA" id="ARBA00022448"/>
    </source>
</evidence>
<proteinExistence type="predicted"/>
<reference evidence="9 10" key="1">
    <citation type="submission" date="2022-04" db="EMBL/GenBank/DDBJ databases">
        <title>Positive selection, recombination, and allopatry shape intraspecific diversity of widespread and dominant cyanobacteria.</title>
        <authorList>
            <person name="Wei J."/>
            <person name="Shu W."/>
            <person name="Hu C."/>
        </authorList>
    </citation>
    <scope>NUCLEOTIDE SEQUENCE [LARGE SCALE GENOMIC DNA]</scope>
    <source>
        <strain evidence="9 10">GB2-A4</strain>
    </source>
</reference>